<name>A0A4S4DB86_CAMSN</name>
<dbReference type="SUPFAM" id="SSF54928">
    <property type="entry name" value="RNA-binding domain, RBD"/>
    <property type="match status" value="1"/>
</dbReference>
<protein>
    <recommendedName>
        <fullName evidence="4">RRM domain-containing protein</fullName>
    </recommendedName>
</protein>
<dbReference type="EMBL" id="SDRB02011966">
    <property type="protein sequence ID" value="THF99353.1"/>
    <property type="molecule type" value="Genomic_DNA"/>
</dbReference>
<dbReference type="AlphaFoldDB" id="A0A4S4DB86"/>
<evidence type="ECO:0000313" key="6">
    <source>
        <dbReference type="Proteomes" id="UP000306102"/>
    </source>
</evidence>
<accession>A0A4S4DB86</accession>
<evidence type="ECO:0000259" key="4">
    <source>
        <dbReference type="PROSITE" id="PS50102"/>
    </source>
</evidence>
<dbReference type="PANTHER" id="PTHR48025">
    <property type="entry name" value="OS02G0815200 PROTEIN"/>
    <property type="match status" value="1"/>
</dbReference>
<feature type="compositionally biased region" description="Basic residues" evidence="3">
    <location>
        <begin position="34"/>
        <end position="48"/>
    </location>
</feature>
<dbReference type="GO" id="GO:1901259">
    <property type="term" value="P:chloroplast rRNA processing"/>
    <property type="evidence" value="ECO:0007669"/>
    <property type="project" value="TreeGrafter"/>
</dbReference>
<feature type="domain" description="RRM" evidence="4">
    <location>
        <begin position="197"/>
        <end position="281"/>
    </location>
</feature>
<comment type="caution">
    <text evidence="5">The sequence shown here is derived from an EMBL/GenBank/DDBJ whole genome shotgun (WGS) entry which is preliminary data.</text>
</comment>
<evidence type="ECO:0000256" key="1">
    <source>
        <dbReference type="ARBA" id="ARBA00022884"/>
    </source>
</evidence>
<gene>
    <name evidence="5" type="ORF">TEA_007673</name>
</gene>
<keyword evidence="6" id="KW-1185">Reference proteome</keyword>
<dbReference type="GO" id="GO:0009535">
    <property type="term" value="C:chloroplast thylakoid membrane"/>
    <property type="evidence" value="ECO:0007669"/>
    <property type="project" value="TreeGrafter"/>
</dbReference>
<evidence type="ECO:0000256" key="3">
    <source>
        <dbReference type="SAM" id="MobiDB-lite"/>
    </source>
</evidence>
<dbReference type="PANTHER" id="PTHR48025:SF1">
    <property type="entry name" value="RRM DOMAIN-CONTAINING PROTEIN"/>
    <property type="match status" value="1"/>
</dbReference>
<keyword evidence="1 2" id="KW-0694">RNA-binding</keyword>
<feature type="region of interest" description="Disordered" evidence="3">
    <location>
        <begin position="138"/>
        <end position="157"/>
    </location>
</feature>
<feature type="region of interest" description="Disordered" evidence="3">
    <location>
        <begin position="1"/>
        <end position="95"/>
    </location>
</feature>
<dbReference type="InterPro" id="IPR035979">
    <property type="entry name" value="RBD_domain_sf"/>
</dbReference>
<feature type="compositionally biased region" description="Basic and acidic residues" evidence="3">
    <location>
        <begin position="1"/>
        <end position="17"/>
    </location>
</feature>
<sequence>MDRNRDDRYDNNSDSRHLGPSRAPLRSSTDAPINHRRRRSPDHHHHHPRPFESPPSGGNGGGFRPTGGGGFNSNHQIPLSGQKRGFPFSARGASPDRSDVGNFAKLFVGSVPRTATEEDVSCLFHQAVAIHEILFSSPSHTDSQPSPDQASRNPLPRQSSWVTRHLIRVSRQPLWSSRPMLACSLASRALVGKPPGLSTFDDSLSGPVGLISCIQIRPLFEEHGHVLEVALIKDKRTGQQQGCCFVKYTTSEEADRAMSALHNQHTLPGGVGPIQVRYADGERERLGNIL</sequence>
<dbReference type="Pfam" id="PF00076">
    <property type="entry name" value="RRM_1"/>
    <property type="match status" value="1"/>
</dbReference>
<dbReference type="InterPro" id="IPR012677">
    <property type="entry name" value="Nucleotide-bd_a/b_plait_sf"/>
</dbReference>
<dbReference type="Proteomes" id="UP000306102">
    <property type="component" value="Unassembled WGS sequence"/>
</dbReference>
<dbReference type="SMART" id="SM00360">
    <property type="entry name" value="RRM"/>
    <property type="match status" value="1"/>
</dbReference>
<dbReference type="Gene3D" id="3.30.70.330">
    <property type="match status" value="1"/>
</dbReference>
<evidence type="ECO:0000313" key="5">
    <source>
        <dbReference type="EMBL" id="THF99353.1"/>
    </source>
</evidence>
<feature type="compositionally biased region" description="Gly residues" evidence="3">
    <location>
        <begin position="57"/>
        <end position="71"/>
    </location>
</feature>
<proteinExistence type="predicted"/>
<dbReference type="PROSITE" id="PS50102">
    <property type="entry name" value="RRM"/>
    <property type="match status" value="1"/>
</dbReference>
<reference evidence="5 6" key="1">
    <citation type="journal article" date="2018" name="Proc. Natl. Acad. Sci. U.S.A.">
        <title>Draft genome sequence of Camellia sinensis var. sinensis provides insights into the evolution of the tea genome and tea quality.</title>
        <authorList>
            <person name="Wei C."/>
            <person name="Yang H."/>
            <person name="Wang S."/>
            <person name="Zhao J."/>
            <person name="Liu C."/>
            <person name="Gao L."/>
            <person name="Xia E."/>
            <person name="Lu Y."/>
            <person name="Tai Y."/>
            <person name="She G."/>
            <person name="Sun J."/>
            <person name="Cao H."/>
            <person name="Tong W."/>
            <person name="Gao Q."/>
            <person name="Li Y."/>
            <person name="Deng W."/>
            <person name="Jiang X."/>
            <person name="Wang W."/>
            <person name="Chen Q."/>
            <person name="Zhang S."/>
            <person name="Li H."/>
            <person name="Wu J."/>
            <person name="Wang P."/>
            <person name="Li P."/>
            <person name="Shi C."/>
            <person name="Zheng F."/>
            <person name="Jian J."/>
            <person name="Huang B."/>
            <person name="Shan D."/>
            <person name="Shi M."/>
            <person name="Fang C."/>
            <person name="Yue Y."/>
            <person name="Li F."/>
            <person name="Li D."/>
            <person name="Wei S."/>
            <person name="Han B."/>
            <person name="Jiang C."/>
            <person name="Yin Y."/>
            <person name="Xia T."/>
            <person name="Zhang Z."/>
            <person name="Bennetzen J.L."/>
            <person name="Zhao S."/>
            <person name="Wan X."/>
        </authorList>
    </citation>
    <scope>NUCLEOTIDE SEQUENCE [LARGE SCALE GENOMIC DNA]</scope>
    <source>
        <strain evidence="6">cv. Shuchazao</strain>
        <tissue evidence="5">Leaf</tissue>
    </source>
</reference>
<dbReference type="GO" id="GO:0003729">
    <property type="term" value="F:mRNA binding"/>
    <property type="evidence" value="ECO:0007669"/>
    <property type="project" value="TreeGrafter"/>
</dbReference>
<organism evidence="5 6">
    <name type="scientific">Camellia sinensis var. sinensis</name>
    <name type="common">China tea</name>
    <dbReference type="NCBI Taxonomy" id="542762"/>
    <lineage>
        <taxon>Eukaryota</taxon>
        <taxon>Viridiplantae</taxon>
        <taxon>Streptophyta</taxon>
        <taxon>Embryophyta</taxon>
        <taxon>Tracheophyta</taxon>
        <taxon>Spermatophyta</taxon>
        <taxon>Magnoliopsida</taxon>
        <taxon>eudicotyledons</taxon>
        <taxon>Gunneridae</taxon>
        <taxon>Pentapetalae</taxon>
        <taxon>asterids</taxon>
        <taxon>Ericales</taxon>
        <taxon>Theaceae</taxon>
        <taxon>Camellia</taxon>
    </lineage>
</organism>
<dbReference type="InterPro" id="IPR000504">
    <property type="entry name" value="RRM_dom"/>
</dbReference>
<dbReference type="InterPro" id="IPR050502">
    <property type="entry name" value="Euk_RNA-bind_prot"/>
</dbReference>
<dbReference type="STRING" id="542762.A0A4S4DB86"/>
<evidence type="ECO:0000256" key="2">
    <source>
        <dbReference type="PROSITE-ProRule" id="PRU00176"/>
    </source>
</evidence>